<name>A0A1G8QVI8_9GAMM</name>
<organism evidence="2 3">
    <name type="scientific">Billgrantia gudaonensis</name>
    <dbReference type="NCBI Taxonomy" id="376427"/>
    <lineage>
        <taxon>Bacteria</taxon>
        <taxon>Pseudomonadati</taxon>
        <taxon>Pseudomonadota</taxon>
        <taxon>Gammaproteobacteria</taxon>
        <taxon>Oceanospirillales</taxon>
        <taxon>Halomonadaceae</taxon>
        <taxon>Billgrantia</taxon>
    </lineage>
</organism>
<keyword evidence="1" id="KW-0472">Membrane</keyword>
<protein>
    <submittedName>
        <fullName evidence="2">O-antigen ligase</fullName>
    </submittedName>
</protein>
<evidence type="ECO:0000256" key="1">
    <source>
        <dbReference type="SAM" id="Phobius"/>
    </source>
</evidence>
<keyword evidence="3" id="KW-1185">Reference proteome</keyword>
<proteinExistence type="predicted"/>
<feature type="transmembrane region" description="Helical" evidence="1">
    <location>
        <begin position="49"/>
        <end position="66"/>
    </location>
</feature>
<dbReference type="GO" id="GO:0016874">
    <property type="term" value="F:ligase activity"/>
    <property type="evidence" value="ECO:0007669"/>
    <property type="project" value="UniProtKB-KW"/>
</dbReference>
<keyword evidence="1" id="KW-0812">Transmembrane</keyword>
<feature type="transmembrane region" description="Helical" evidence="1">
    <location>
        <begin position="78"/>
        <end position="94"/>
    </location>
</feature>
<gene>
    <name evidence="2" type="ORF">SAMN04487954_1033</name>
</gene>
<evidence type="ECO:0000313" key="2">
    <source>
        <dbReference type="EMBL" id="SDJ08681.1"/>
    </source>
</evidence>
<dbReference type="AlphaFoldDB" id="A0A1G8QVI8"/>
<keyword evidence="2" id="KW-0436">Ligase</keyword>
<accession>A0A1G8QVI8</accession>
<reference evidence="2 3" key="1">
    <citation type="submission" date="2016-10" db="EMBL/GenBank/DDBJ databases">
        <authorList>
            <person name="de Groot N.N."/>
        </authorList>
    </citation>
    <scope>NUCLEOTIDE SEQUENCE [LARGE SCALE GENOMIC DNA]</scope>
    <source>
        <strain evidence="2 3">CGMCC 1.6133</strain>
    </source>
</reference>
<dbReference type="STRING" id="376427.SAMN04487954_1033"/>
<dbReference type="Proteomes" id="UP000198525">
    <property type="component" value="Unassembled WGS sequence"/>
</dbReference>
<dbReference type="EMBL" id="FNES01000003">
    <property type="protein sequence ID" value="SDJ08681.1"/>
    <property type="molecule type" value="Genomic_DNA"/>
</dbReference>
<sequence>MHRFTTEPHNQYLFELAAKGVFGLGSFLLLLAFPLAINFRQLTRGDHRALAIGMVGLTVFIVYAVAGMTITLFDQRRMIHLFGFMYAIILYLHLSNDPKWAP</sequence>
<feature type="transmembrane region" description="Helical" evidence="1">
    <location>
        <begin position="12"/>
        <end position="37"/>
    </location>
</feature>
<evidence type="ECO:0000313" key="3">
    <source>
        <dbReference type="Proteomes" id="UP000198525"/>
    </source>
</evidence>
<keyword evidence="1" id="KW-1133">Transmembrane helix</keyword>